<feature type="region of interest" description="Disordered" evidence="9">
    <location>
        <begin position="1"/>
        <end position="36"/>
    </location>
</feature>
<dbReference type="InterPro" id="IPR000489">
    <property type="entry name" value="Pterin-binding_dom"/>
</dbReference>
<proteinExistence type="predicted"/>
<evidence type="ECO:0000259" key="10">
    <source>
        <dbReference type="PROSITE" id="PS50972"/>
    </source>
</evidence>
<name>A0ABY2X297_9RHOB</name>
<dbReference type="Proteomes" id="UP001193035">
    <property type="component" value="Unassembled WGS sequence"/>
</dbReference>
<comment type="caution">
    <text evidence="11">The sequence shown here is derived from an EMBL/GenBank/DDBJ whole genome shotgun (WGS) entry which is preliminary data.</text>
</comment>
<evidence type="ECO:0000313" key="11">
    <source>
        <dbReference type="EMBL" id="TMV09511.1"/>
    </source>
</evidence>
<feature type="compositionally biased region" description="Basic and acidic residues" evidence="9">
    <location>
        <begin position="1"/>
        <end position="17"/>
    </location>
</feature>
<evidence type="ECO:0000256" key="4">
    <source>
        <dbReference type="ARBA" id="ARBA00012458"/>
    </source>
</evidence>
<dbReference type="EMBL" id="VCPD01000001">
    <property type="protein sequence ID" value="TMV09511.1"/>
    <property type="molecule type" value="Genomic_DNA"/>
</dbReference>
<evidence type="ECO:0000256" key="1">
    <source>
        <dbReference type="ARBA" id="ARBA00000012"/>
    </source>
</evidence>
<dbReference type="Pfam" id="PF00809">
    <property type="entry name" value="Pterin_bind"/>
    <property type="match status" value="1"/>
</dbReference>
<reference evidence="11 12" key="1">
    <citation type="submission" date="2019-05" db="EMBL/GenBank/DDBJ databases">
        <title>Ruegeria sp. nov., isolated from tidal flat.</title>
        <authorList>
            <person name="Kim W."/>
        </authorList>
    </citation>
    <scope>NUCLEOTIDE SEQUENCE [LARGE SCALE GENOMIC DNA]</scope>
    <source>
        <strain evidence="11 12">CAU 1488</strain>
    </source>
</reference>
<keyword evidence="12" id="KW-1185">Reference proteome</keyword>
<comment type="pathway">
    <text evidence="3">Cofactor biosynthesis; tetrahydrofolate biosynthesis; 7,8-dihydrofolate from 2-amino-4-hydroxy-6-hydroxymethyl-7,8-dihydropteridine diphosphate and 4-aminobenzoate: step 1/2.</text>
</comment>
<dbReference type="InterPro" id="IPR006390">
    <property type="entry name" value="DHP_synth_dom"/>
</dbReference>
<dbReference type="PROSITE" id="PS00793">
    <property type="entry name" value="DHPS_2"/>
    <property type="match status" value="1"/>
</dbReference>
<dbReference type="PANTHER" id="PTHR20941:SF1">
    <property type="entry name" value="FOLIC ACID SYNTHESIS PROTEIN FOL1"/>
    <property type="match status" value="1"/>
</dbReference>
<dbReference type="GO" id="GO:0004156">
    <property type="term" value="F:dihydropteroate synthase activity"/>
    <property type="evidence" value="ECO:0007669"/>
    <property type="project" value="UniProtKB-EC"/>
</dbReference>
<protein>
    <recommendedName>
        <fullName evidence="4">dihydropteroate synthase</fullName>
        <ecNumber evidence="4">2.5.1.15</ecNumber>
    </recommendedName>
</protein>
<evidence type="ECO:0000256" key="2">
    <source>
        <dbReference type="ARBA" id="ARBA00001946"/>
    </source>
</evidence>
<evidence type="ECO:0000313" key="12">
    <source>
        <dbReference type="Proteomes" id="UP001193035"/>
    </source>
</evidence>
<comment type="catalytic activity">
    <reaction evidence="1">
        <text>(7,8-dihydropterin-6-yl)methyl diphosphate + 4-aminobenzoate = 7,8-dihydropteroate + diphosphate</text>
        <dbReference type="Rhea" id="RHEA:19949"/>
        <dbReference type="ChEBI" id="CHEBI:17836"/>
        <dbReference type="ChEBI" id="CHEBI:17839"/>
        <dbReference type="ChEBI" id="CHEBI:33019"/>
        <dbReference type="ChEBI" id="CHEBI:72950"/>
        <dbReference type="EC" id="2.5.1.15"/>
    </reaction>
</comment>
<dbReference type="CDD" id="cd00739">
    <property type="entry name" value="DHPS"/>
    <property type="match status" value="1"/>
</dbReference>
<evidence type="ECO:0000256" key="9">
    <source>
        <dbReference type="SAM" id="MobiDB-lite"/>
    </source>
</evidence>
<feature type="domain" description="Pterin-binding" evidence="10">
    <location>
        <begin position="108"/>
        <end position="362"/>
    </location>
</feature>
<dbReference type="Gene3D" id="3.20.20.20">
    <property type="entry name" value="Dihydropteroate synthase-like"/>
    <property type="match status" value="1"/>
</dbReference>
<dbReference type="InterPro" id="IPR045031">
    <property type="entry name" value="DHP_synth-like"/>
</dbReference>
<keyword evidence="8" id="KW-0289">Folate biosynthesis</keyword>
<dbReference type="PROSITE" id="PS00792">
    <property type="entry name" value="DHPS_1"/>
    <property type="match status" value="1"/>
</dbReference>
<comment type="cofactor">
    <cofactor evidence="2">
        <name>Mg(2+)</name>
        <dbReference type="ChEBI" id="CHEBI:18420"/>
    </cofactor>
</comment>
<organism evidence="11 12">
    <name type="scientific">Ruegeria sediminis</name>
    <dbReference type="NCBI Taxonomy" id="2583820"/>
    <lineage>
        <taxon>Bacteria</taxon>
        <taxon>Pseudomonadati</taxon>
        <taxon>Pseudomonadota</taxon>
        <taxon>Alphaproteobacteria</taxon>
        <taxon>Rhodobacterales</taxon>
        <taxon>Roseobacteraceae</taxon>
        <taxon>Ruegeria</taxon>
    </lineage>
</organism>
<keyword evidence="7" id="KW-0460">Magnesium</keyword>
<dbReference type="PROSITE" id="PS50972">
    <property type="entry name" value="PTERIN_BINDING"/>
    <property type="match status" value="1"/>
</dbReference>
<accession>A0ABY2X297</accession>
<gene>
    <name evidence="11" type="primary">folP</name>
    <name evidence="11" type="ORF">FGK63_00095</name>
</gene>
<dbReference type="EC" id="2.5.1.15" evidence="4"/>
<dbReference type="PANTHER" id="PTHR20941">
    <property type="entry name" value="FOLATE SYNTHESIS PROTEINS"/>
    <property type="match status" value="1"/>
</dbReference>
<evidence type="ECO:0000256" key="3">
    <source>
        <dbReference type="ARBA" id="ARBA00004763"/>
    </source>
</evidence>
<evidence type="ECO:0000256" key="8">
    <source>
        <dbReference type="ARBA" id="ARBA00022909"/>
    </source>
</evidence>
<dbReference type="SUPFAM" id="SSF51717">
    <property type="entry name" value="Dihydropteroate synthetase-like"/>
    <property type="match status" value="1"/>
</dbReference>
<evidence type="ECO:0000256" key="5">
    <source>
        <dbReference type="ARBA" id="ARBA00022679"/>
    </source>
</evidence>
<keyword evidence="6" id="KW-0479">Metal-binding</keyword>
<dbReference type="NCBIfam" id="TIGR01496">
    <property type="entry name" value="DHPS"/>
    <property type="match status" value="1"/>
</dbReference>
<evidence type="ECO:0000256" key="7">
    <source>
        <dbReference type="ARBA" id="ARBA00022842"/>
    </source>
</evidence>
<evidence type="ECO:0000256" key="6">
    <source>
        <dbReference type="ARBA" id="ARBA00022723"/>
    </source>
</evidence>
<keyword evidence="5 11" id="KW-0808">Transferase</keyword>
<dbReference type="InterPro" id="IPR011005">
    <property type="entry name" value="Dihydropteroate_synth-like_sf"/>
</dbReference>
<sequence>MVRGDLRGQRDAGDRRRPAVRGQRAAAGRTGGAEGPVTDYCRPLVQNGPARPEGAVALAGTGLWFTHAEVLSRDAAPLVVAAGDLPDAALHRLTAPRAPVAGVAMDRPQIMGILNATPDSFSDGGRHNSVDAARAAAVEMVSHGAAILDIGGESTRPGAPTVPEDEETARTVPLIEAIRTETGAVVSIDTRKSAVAEAALLAGAGLVNDVSGFTYDDALASFCAGAQVPVCVMHMQGDPATMQDDPQYENVLLDVYDFLERQIGVLEGHGLDRSGIVVDPGIGFGKSEEHNLTLLRNISLFHGLGCPILLGVSRKGFIGRIGKEPRADARAPGSIAVALAGIAQGVQIIRVHDVKETSQALRLWSAVR</sequence>